<dbReference type="AlphaFoldDB" id="X1V492"/>
<feature type="non-terminal residue" evidence="1">
    <location>
        <position position="1"/>
    </location>
</feature>
<accession>X1V492</accession>
<reference evidence="1" key="1">
    <citation type="journal article" date="2014" name="Front. Microbiol.">
        <title>High frequency of phylogenetically diverse reductive dehalogenase-homologous genes in deep subseafloor sedimentary metagenomes.</title>
        <authorList>
            <person name="Kawai M."/>
            <person name="Futagami T."/>
            <person name="Toyoda A."/>
            <person name="Takaki Y."/>
            <person name="Nishi S."/>
            <person name="Hori S."/>
            <person name="Arai W."/>
            <person name="Tsubouchi T."/>
            <person name="Morono Y."/>
            <person name="Uchiyama I."/>
            <person name="Ito T."/>
            <person name="Fujiyama A."/>
            <person name="Inagaki F."/>
            <person name="Takami H."/>
        </authorList>
    </citation>
    <scope>NUCLEOTIDE SEQUENCE</scope>
    <source>
        <strain evidence="1">Expedition CK06-06</strain>
    </source>
</reference>
<evidence type="ECO:0000313" key="1">
    <source>
        <dbReference type="EMBL" id="GAJ06966.1"/>
    </source>
</evidence>
<protein>
    <submittedName>
        <fullName evidence="1">Uncharacterized protein</fullName>
    </submittedName>
</protein>
<proteinExistence type="predicted"/>
<comment type="caution">
    <text evidence="1">The sequence shown here is derived from an EMBL/GenBank/DDBJ whole genome shotgun (WGS) entry which is preliminary data.</text>
</comment>
<name>X1V492_9ZZZZ</name>
<gene>
    <name evidence="1" type="ORF">S12H4_50565</name>
</gene>
<organism evidence="1">
    <name type="scientific">marine sediment metagenome</name>
    <dbReference type="NCBI Taxonomy" id="412755"/>
    <lineage>
        <taxon>unclassified sequences</taxon>
        <taxon>metagenomes</taxon>
        <taxon>ecological metagenomes</taxon>
    </lineage>
</organism>
<sequence length="69" mass="7979">SFFVPEGQCPAGMKNIRGREVPPVDSTEINKTFPWDEGGFFSENVASHKERVGFLPDEFEYLFLRFLQH</sequence>
<dbReference type="EMBL" id="BARW01031857">
    <property type="protein sequence ID" value="GAJ06966.1"/>
    <property type="molecule type" value="Genomic_DNA"/>
</dbReference>